<dbReference type="Proteomes" id="UP000572212">
    <property type="component" value="Unassembled WGS sequence"/>
</dbReference>
<protein>
    <submittedName>
        <fullName evidence="2">DNA-binding PadR family transcriptional regulator</fullName>
    </submittedName>
</protein>
<dbReference type="RefSeq" id="WP_184245691.1">
    <property type="nucleotide sequence ID" value="NZ_BAAACU010000058.1"/>
</dbReference>
<dbReference type="AlphaFoldDB" id="A0A841RKP9"/>
<dbReference type="InterPro" id="IPR036388">
    <property type="entry name" value="WH-like_DNA-bd_sf"/>
</dbReference>
<dbReference type="Gene3D" id="1.10.10.10">
    <property type="entry name" value="Winged helix-like DNA-binding domain superfamily/Winged helix DNA-binding domain"/>
    <property type="match status" value="1"/>
</dbReference>
<reference evidence="2 3" key="1">
    <citation type="submission" date="2020-08" db="EMBL/GenBank/DDBJ databases">
        <title>Genomic Encyclopedia of Type Strains, Phase IV (KMG-IV): sequencing the most valuable type-strain genomes for metagenomic binning, comparative biology and taxonomic classification.</title>
        <authorList>
            <person name="Goeker M."/>
        </authorList>
    </citation>
    <scope>NUCLEOTIDE SEQUENCE [LARGE SCALE GENOMIC DNA]</scope>
    <source>
        <strain evidence="2 3">DSM 11805</strain>
    </source>
</reference>
<organism evidence="2 3">
    <name type="scientific">Gracilibacillus halotolerans</name>
    <dbReference type="NCBI Taxonomy" id="74386"/>
    <lineage>
        <taxon>Bacteria</taxon>
        <taxon>Bacillati</taxon>
        <taxon>Bacillota</taxon>
        <taxon>Bacilli</taxon>
        <taxon>Bacillales</taxon>
        <taxon>Bacillaceae</taxon>
        <taxon>Gracilibacillus</taxon>
    </lineage>
</organism>
<comment type="caution">
    <text evidence="2">The sequence shown here is derived from an EMBL/GenBank/DDBJ whole genome shotgun (WGS) entry which is preliminary data.</text>
</comment>
<name>A0A841RKP9_9BACI</name>
<dbReference type="SUPFAM" id="SSF46785">
    <property type="entry name" value="Winged helix' DNA-binding domain"/>
    <property type="match status" value="1"/>
</dbReference>
<dbReference type="Pfam" id="PF03551">
    <property type="entry name" value="PadR"/>
    <property type="match status" value="1"/>
</dbReference>
<evidence type="ECO:0000259" key="1">
    <source>
        <dbReference type="Pfam" id="PF03551"/>
    </source>
</evidence>
<evidence type="ECO:0000313" key="2">
    <source>
        <dbReference type="EMBL" id="MBB6512447.1"/>
    </source>
</evidence>
<sequence length="114" mass="12961">MDLEKHLPLTETTYYILLSLLEPSHGYMMMQKIEEMSNKRVKIAAGTMYGAIENLLKQQLIKSVKSSDKRRKTYAITEKGLEVLRLDCARMKHMIQVTENLLSDSSAIGGDINV</sequence>
<evidence type="ECO:0000313" key="3">
    <source>
        <dbReference type="Proteomes" id="UP000572212"/>
    </source>
</evidence>
<keyword evidence="3" id="KW-1185">Reference proteome</keyword>
<dbReference type="GO" id="GO:0003677">
    <property type="term" value="F:DNA binding"/>
    <property type="evidence" value="ECO:0007669"/>
    <property type="project" value="UniProtKB-KW"/>
</dbReference>
<dbReference type="InterPro" id="IPR036390">
    <property type="entry name" value="WH_DNA-bd_sf"/>
</dbReference>
<feature type="domain" description="Transcription regulator PadR N-terminal" evidence="1">
    <location>
        <begin position="18"/>
        <end position="85"/>
    </location>
</feature>
<accession>A0A841RKP9</accession>
<dbReference type="InterPro" id="IPR052509">
    <property type="entry name" value="Metal_resp_DNA-bind_regulator"/>
</dbReference>
<keyword evidence="2" id="KW-0238">DNA-binding</keyword>
<gene>
    <name evidence="2" type="ORF">GGQ92_001230</name>
</gene>
<dbReference type="PANTHER" id="PTHR33169">
    <property type="entry name" value="PADR-FAMILY TRANSCRIPTIONAL REGULATOR"/>
    <property type="match status" value="1"/>
</dbReference>
<dbReference type="PANTHER" id="PTHR33169:SF13">
    <property type="entry name" value="PADR-FAMILY TRANSCRIPTIONAL REGULATOR"/>
    <property type="match status" value="1"/>
</dbReference>
<proteinExistence type="predicted"/>
<dbReference type="InterPro" id="IPR005149">
    <property type="entry name" value="Tscrpt_reg_PadR_N"/>
</dbReference>
<dbReference type="EMBL" id="JACHON010000003">
    <property type="protein sequence ID" value="MBB6512447.1"/>
    <property type="molecule type" value="Genomic_DNA"/>
</dbReference>